<dbReference type="VEuPathDB" id="FungiDB:MAPG_11712"/>
<evidence type="ECO:0000313" key="2">
    <source>
        <dbReference type="EMBL" id="KLU92771.1"/>
    </source>
</evidence>
<reference evidence="3" key="4">
    <citation type="journal article" date="2015" name="G3 (Bethesda)">
        <title>Genome sequences of three phytopathogenic species of the Magnaporthaceae family of fungi.</title>
        <authorList>
            <person name="Okagaki L.H."/>
            <person name="Nunes C.C."/>
            <person name="Sailsbery J."/>
            <person name="Clay B."/>
            <person name="Brown D."/>
            <person name="John T."/>
            <person name="Oh Y."/>
            <person name="Young N."/>
            <person name="Fitzgerald M."/>
            <person name="Haas B.J."/>
            <person name="Zeng Q."/>
            <person name="Young S."/>
            <person name="Adiconis X."/>
            <person name="Fan L."/>
            <person name="Levin J.Z."/>
            <person name="Mitchell T.K."/>
            <person name="Okubara P.A."/>
            <person name="Farman M.L."/>
            <person name="Kohn L.M."/>
            <person name="Birren B."/>
            <person name="Ma L.-J."/>
            <person name="Dean R.A."/>
        </authorList>
    </citation>
    <scope>NUCLEOTIDE SEQUENCE</scope>
    <source>
        <strain evidence="3">ATCC 64411 / 73-15</strain>
    </source>
</reference>
<dbReference type="EnsemblFungi" id="MAPG_11712T0">
    <property type="protein sequence ID" value="MAPG_11712T0"/>
    <property type="gene ID" value="MAPG_11712"/>
</dbReference>
<dbReference type="Proteomes" id="UP000011715">
    <property type="component" value="Unassembled WGS sequence"/>
</dbReference>
<keyword evidence="4" id="KW-1185">Reference proteome</keyword>
<dbReference type="EMBL" id="ADBL01002904">
    <property type="status" value="NOT_ANNOTATED_CDS"/>
    <property type="molecule type" value="Genomic_DNA"/>
</dbReference>
<evidence type="ECO:0000313" key="4">
    <source>
        <dbReference type="Proteomes" id="UP000011715"/>
    </source>
</evidence>
<gene>
    <name evidence="2" type="ORF">MAPG_11712</name>
</gene>
<dbReference type="eggNOG" id="ENOG502SH3P">
    <property type="taxonomic scope" value="Eukaryota"/>
</dbReference>
<feature type="chain" id="PRO_5009386039" evidence="1">
    <location>
        <begin position="23"/>
        <end position="175"/>
    </location>
</feature>
<evidence type="ECO:0000313" key="3">
    <source>
        <dbReference type="EnsemblFungi" id="MAPG_11712T0"/>
    </source>
</evidence>
<reference evidence="4" key="1">
    <citation type="submission" date="2010-05" db="EMBL/GenBank/DDBJ databases">
        <title>The genome sequence of Magnaporthe poae strain ATCC 64411.</title>
        <authorList>
            <person name="Ma L.-J."/>
            <person name="Dead R."/>
            <person name="Young S."/>
            <person name="Zeng Q."/>
            <person name="Koehrsen M."/>
            <person name="Alvarado L."/>
            <person name="Berlin A."/>
            <person name="Chapman S.B."/>
            <person name="Chen Z."/>
            <person name="Freedman E."/>
            <person name="Gellesch M."/>
            <person name="Goldberg J."/>
            <person name="Griggs A."/>
            <person name="Gujja S."/>
            <person name="Heilman E.R."/>
            <person name="Heiman D."/>
            <person name="Hepburn T."/>
            <person name="Howarth C."/>
            <person name="Jen D."/>
            <person name="Larson L."/>
            <person name="Mehta T."/>
            <person name="Neiman D."/>
            <person name="Pearson M."/>
            <person name="Roberts A."/>
            <person name="Saif S."/>
            <person name="Shea T."/>
            <person name="Shenoy N."/>
            <person name="Sisk P."/>
            <person name="Stolte C."/>
            <person name="Sykes S."/>
            <person name="Walk T."/>
            <person name="White J."/>
            <person name="Yandava C."/>
            <person name="Haas B."/>
            <person name="Nusbaum C."/>
            <person name="Birren B."/>
        </authorList>
    </citation>
    <scope>NUCLEOTIDE SEQUENCE [LARGE SCALE GENOMIC DNA]</scope>
    <source>
        <strain evidence="4">ATCC 64411 / 73-15</strain>
    </source>
</reference>
<sequence>MFSSGFLTSTLLASALVSITSATAIPSAPRWDRQDPSVTAMATWVESNQEAGVPAFKASNYRWGCSPGGCSNAFNLTVPAGYREGAPGFNVVCNGVYVQSSWRVCWNPDLSPLPENNKVETIWTAGPDRTHMYLGAAHIYTQEDGTRVNATGLADIVPVQGMSFEFPVTIISTPE</sequence>
<dbReference type="EMBL" id="GL876987">
    <property type="protein sequence ID" value="KLU92771.1"/>
    <property type="molecule type" value="Genomic_DNA"/>
</dbReference>
<feature type="signal peptide" evidence="1">
    <location>
        <begin position="1"/>
        <end position="22"/>
    </location>
</feature>
<organism evidence="3 4">
    <name type="scientific">Magnaporthiopsis poae (strain ATCC 64411 / 73-15)</name>
    <name type="common">Kentucky bluegrass fungus</name>
    <name type="synonym">Magnaporthe poae</name>
    <dbReference type="NCBI Taxonomy" id="644358"/>
    <lineage>
        <taxon>Eukaryota</taxon>
        <taxon>Fungi</taxon>
        <taxon>Dikarya</taxon>
        <taxon>Ascomycota</taxon>
        <taxon>Pezizomycotina</taxon>
        <taxon>Sordariomycetes</taxon>
        <taxon>Sordariomycetidae</taxon>
        <taxon>Magnaporthales</taxon>
        <taxon>Magnaporthaceae</taxon>
        <taxon>Magnaporthiopsis</taxon>
    </lineage>
</organism>
<protein>
    <submittedName>
        <fullName evidence="2 3">Uncharacterized protein</fullName>
    </submittedName>
</protein>
<dbReference type="AlphaFoldDB" id="A0A0C4EG00"/>
<reference evidence="3" key="5">
    <citation type="submission" date="2015-06" db="UniProtKB">
        <authorList>
            <consortium name="EnsemblFungi"/>
        </authorList>
    </citation>
    <scope>IDENTIFICATION</scope>
    <source>
        <strain evidence="3">ATCC 64411</strain>
    </source>
</reference>
<reference evidence="2" key="2">
    <citation type="submission" date="2010-05" db="EMBL/GenBank/DDBJ databases">
        <title>The Genome Sequence of Magnaporthe poae strain ATCC 64411.</title>
        <authorList>
            <consortium name="The Broad Institute Genome Sequencing Platform"/>
            <consortium name="Broad Institute Genome Sequencing Center for Infectious Disease"/>
            <person name="Ma L.-J."/>
            <person name="Dead R."/>
            <person name="Young S."/>
            <person name="Zeng Q."/>
            <person name="Koehrsen M."/>
            <person name="Alvarado L."/>
            <person name="Berlin A."/>
            <person name="Chapman S.B."/>
            <person name="Chen Z."/>
            <person name="Freedman E."/>
            <person name="Gellesch M."/>
            <person name="Goldberg J."/>
            <person name="Griggs A."/>
            <person name="Gujja S."/>
            <person name="Heilman E.R."/>
            <person name="Heiman D."/>
            <person name="Hepburn T."/>
            <person name="Howarth C."/>
            <person name="Jen D."/>
            <person name="Larson L."/>
            <person name="Mehta T."/>
            <person name="Neiman D."/>
            <person name="Pearson M."/>
            <person name="Roberts A."/>
            <person name="Saif S."/>
            <person name="Shea T."/>
            <person name="Shenoy N."/>
            <person name="Sisk P."/>
            <person name="Stolte C."/>
            <person name="Sykes S."/>
            <person name="Walk T."/>
            <person name="White J."/>
            <person name="Yandava C."/>
            <person name="Haas B."/>
            <person name="Nusbaum C."/>
            <person name="Birren B."/>
        </authorList>
    </citation>
    <scope>NUCLEOTIDE SEQUENCE</scope>
    <source>
        <strain evidence="2">ATCC 64411</strain>
    </source>
</reference>
<proteinExistence type="predicted"/>
<dbReference type="OMA" id="TAENYIW"/>
<reference evidence="2" key="3">
    <citation type="submission" date="2011-03" db="EMBL/GenBank/DDBJ databases">
        <title>Annotation of Magnaporthe poae ATCC 64411.</title>
        <authorList>
            <person name="Ma L.-J."/>
            <person name="Dead R."/>
            <person name="Young S.K."/>
            <person name="Zeng Q."/>
            <person name="Gargeya S."/>
            <person name="Fitzgerald M."/>
            <person name="Haas B."/>
            <person name="Abouelleil A."/>
            <person name="Alvarado L."/>
            <person name="Arachchi H.M."/>
            <person name="Berlin A."/>
            <person name="Brown A."/>
            <person name="Chapman S.B."/>
            <person name="Chen Z."/>
            <person name="Dunbar C."/>
            <person name="Freedman E."/>
            <person name="Gearin G."/>
            <person name="Gellesch M."/>
            <person name="Goldberg J."/>
            <person name="Griggs A."/>
            <person name="Gujja S."/>
            <person name="Heiman D."/>
            <person name="Howarth C."/>
            <person name="Larson L."/>
            <person name="Lui A."/>
            <person name="MacDonald P.J.P."/>
            <person name="Mehta T."/>
            <person name="Montmayeur A."/>
            <person name="Murphy C."/>
            <person name="Neiman D."/>
            <person name="Pearson M."/>
            <person name="Priest M."/>
            <person name="Roberts A."/>
            <person name="Saif S."/>
            <person name="Shea T."/>
            <person name="Shenoy N."/>
            <person name="Sisk P."/>
            <person name="Stolte C."/>
            <person name="Sykes S."/>
            <person name="Yandava C."/>
            <person name="Wortman J."/>
            <person name="Nusbaum C."/>
            <person name="Birren B."/>
        </authorList>
    </citation>
    <scope>NUCLEOTIDE SEQUENCE</scope>
    <source>
        <strain evidence="2">ATCC 64411</strain>
    </source>
</reference>
<keyword evidence="1" id="KW-0732">Signal</keyword>
<name>A0A0C4EG00_MAGP6</name>
<evidence type="ECO:0000256" key="1">
    <source>
        <dbReference type="SAM" id="SignalP"/>
    </source>
</evidence>
<accession>A0A0C4EG00</accession>
<dbReference type="OrthoDB" id="3490397at2759"/>
<dbReference type="STRING" id="644358.A0A0C4EG00"/>